<dbReference type="EMBL" id="JBBWWQ010000016">
    <property type="protein sequence ID" value="KAK8925786.1"/>
    <property type="molecule type" value="Genomic_DNA"/>
</dbReference>
<dbReference type="Pfam" id="PF25500">
    <property type="entry name" value="DUF7913"/>
    <property type="match status" value="1"/>
</dbReference>
<dbReference type="InterPro" id="IPR057235">
    <property type="entry name" value="DUF7913"/>
</dbReference>
<evidence type="ECO:0000313" key="2">
    <source>
        <dbReference type="EMBL" id="KAK8925786.1"/>
    </source>
</evidence>
<name>A0AAP0FYT0_9ASPA</name>
<feature type="domain" description="DUF7913" evidence="1">
    <location>
        <begin position="1"/>
        <end position="77"/>
    </location>
</feature>
<accession>A0AAP0FYT0</accession>
<evidence type="ECO:0000259" key="1">
    <source>
        <dbReference type="Pfam" id="PF25500"/>
    </source>
</evidence>
<reference evidence="2 3" key="1">
    <citation type="journal article" date="2022" name="Nat. Plants">
        <title>Genomes of leafy and leafless Platanthera orchids illuminate the evolution of mycoheterotrophy.</title>
        <authorList>
            <person name="Li M.H."/>
            <person name="Liu K.W."/>
            <person name="Li Z."/>
            <person name="Lu H.C."/>
            <person name="Ye Q.L."/>
            <person name="Zhang D."/>
            <person name="Wang J.Y."/>
            <person name="Li Y.F."/>
            <person name="Zhong Z.M."/>
            <person name="Liu X."/>
            <person name="Yu X."/>
            <person name="Liu D.K."/>
            <person name="Tu X.D."/>
            <person name="Liu B."/>
            <person name="Hao Y."/>
            <person name="Liao X.Y."/>
            <person name="Jiang Y.T."/>
            <person name="Sun W.H."/>
            <person name="Chen J."/>
            <person name="Chen Y.Q."/>
            <person name="Ai Y."/>
            <person name="Zhai J.W."/>
            <person name="Wu S.S."/>
            <person name="Zhou Z."/>
            <person name="Hsiao Y.Y."/>
            <person name="Wu W.L."/>
            <person name="Chen Y.Y."/>
            <person name="Lin Y.F."/>
            <person name="Hsu J.L."/>
            <person name="Li C.Y."/>
            <person name="Wang Z.W."/>
            <person name="Zhao X."/>
            <person name="Zhong W.Y."/>
            <person name="Ma X.K."/>
            <person name="Ma L."/>
            <person name="Huang J."/>
            <person name="Chen G.Z."/>
            <person name="Huang M.Z."/>
            <person name="Huang L."/>
            <person name="Peng D.H."/>
            <person name="Luo Y.B."/>
            <person name="Zou S.Q."/>
            <person name="Chen S.P."/>
            <person name="Lan S."/>
            <person name="Tsai W.C."/>
            <person name="Van de Peer Y."/>
            <person name="Liu Z.J."/>
        </authorList>
    </citation>
    <scope>NUCLEOTIDE SEQUENCE [LARGE SCALE GENOMIC DNA]</scope>
    <source>
        <strain evidence="2">Lor287</strain>
    </source>
</reference>
<protein>
    <recommendedName>
        <fullName evidence="1">DUF7913 domain-containing protein</fullName>
    </recommendedName>
</protein>
<dbReference type="PANTHER" id="PTHR33913:SF1">
    <property type="entry name" value="DRBM DOMAIN-CONTAINING PROTEIN"/>
    <property type="match status" value="1"/>
</dbReference>
<dbReference type="PANTHER" id="PTHR33913">
    <property type="entry name" value="ALEURONE LAYER MORPHOGENESIS PROTEIN"/>
    <property type="match status" value="1"/>
</dbReference>
<dbReference type="Proteomes" id="UP001418222">
    <property type="component" value="Unassembled WGS sequence"/>
</dbReference>
<evidence type="ECO:0000313" key="3">
    <source>
        <dbReference type="Proteomes" id="UP001418222"/>
    </source>
</evidence>
<sequence>MQAVVILCNYYQRKQSSNSKFLGFRSFWETACICSPSLVDYLKFMCNDAQSLDDLHNQLSITEKLVMDACDICTALNTLSVSCTIDEWPISKVAVFLVDAANEKCLLKNDSIILGSWSLVEKDIEKPIEKLTNAYDVEDVLQKIAYSSVEQDMGMFIFRFLFFLYVTPTGKCRRGNSEVICLLFHLVQICRFFIMQI</sequence>
<proteinExistence type="predicted"/>
<gene>
    <name evidence="2" type="ORF">KSP39_PZI018121</name>
</gene>
<comment type="caution">
    <text evidence="2">The sequence shown here is derived from an EMBL/GenBank/DDBJ whole genome shotgun (WGS) entry which is preliminary data.</text>
</comment>
<organism evidence="2 3">
    <name type="scientific">Platanthera zijinensis</name>
    <dbReference type="NCBI Taxonomy" id="2320716"/>
    <lineage>
        <taxon>Eukaryota</taxon>
        <taxon>Viridiplantae</taxon>
        <taxon>Streptophyta</taxon>
        <taxon>Embryophyta</taxon>
        <taxon>Tracheophyta</taxon>
        <taxon>Spermatophyta</taxon>
        <taxon>Magnoliopsida</taxon>
        <taxon>Liliopsida</taxon>
        <taxon>Asparagales</taxon>
        <taxon>Orchidaceae</taxon>
        <taxon>Orchidoideae</taxon>
        <taxon>Orchideae</taxon>
        <taxon>Orchidinae</taxon>
        <taxon>Platanthera</taxon>
    </lineage>
</organism>
<dbReference type="AlphaFoldDB" id="A0AAP0FYT0"/>
<keyword evidence="3" id="KW-1185">Reference proteome</keyword>